<gene>
    <name evidence="2" type="ORF">Verru16b_00680</name>
</gene>
<accession>A0A1D8ARV5</accession>
<keyword evidence="3" id="KW-1185">Reference proteome</keyword>
<feature type="region of interest" description="Disordered" evidence="1">
    <location>
        <begin position="125"/>
        <end position="144"/>
    </location>
</feature>
<proteinExistence type="predicted"/>
<dbReference type="AlphaFoldDB" id="A0A1D8ARV5"/>
<reference evidence="2 3" key="1">
    <citation type="submission" date="2016-06" db="EMBL/GenBank/DDBJ databases">
        <title>Three novel species with peptidoglycan cell walls form the new genus Lacunisphaera gen. nov. in the family Opitutaceae of the verrucomicrobial subdivision 4.</title>
        <authorList>
            <person name="Rast P."/>
            <person name="Gloeckner I."/>
            <person name="Jogler M."/>
            <person name="Boedeker C."/>
            <person name="Jeske O."/>
            <person name="Wiegand S."/>
            <person name="Reinhardt R."/>
            <person name="Schumann P."/>
            <person name="Rohde M."/>
            <person name="Spring S."/>
            <person name="Gloeckner F.O."/>
            <person name="Jogler C."/>
        </authorList>
    </citation>
    <scope>NUCLEOTIDE SEQUENCE [LARGE SCALE GENOMIC DNA]</scope>
    <source>
        <strain evidence="2 3">IG16b</strain>
    </source>
</reference>
<protein>
    <submittedName>
        <fullName evidence="2">Uncharacterized protein</fullName>
    </submittedName>
</protein>
<evidence type="ECO:0000256" key="1">
    <source>
        <dbReference type="SAM" id="MobiDB-lite"/>
    </source>
</evidence>
<dbReference type="KEGG" id="obg:Verru16b_00680"/>
<sequence length="345" mass="38493">MYDRFASAFGSWARSGILAGACLVMPLLAAAEKPPGAAPVAPGFLDRFQQGFAHTLDQSSRWVDGLFGEERYTNAGKGANGQLQVRTLWQEYQGIRVRTQLRANLPLAQLSHRLNAFIGKGGTDDIVQDKNQSPTGSSDPKDNSWLVGLGYTPPWSHAQRVTLQAGAILRWPPDAYVRANYHYQHAFAPGQTVTFSESVFWKESEQFGCSSSLDFAWQLRDDLVLRFPNWAKISDATSGVQYDSRAHLYQKLGNHRALLYGVGLQGDTRDAVPVRQYGAYVVYRQRMFRDWLTGELIAGATMLRENGWSRRKLSTIVGVGFEMAFEEKHDATGSVLSDRLLRSPQ</sequence>
<feature type="compositionally biased region" description="Polar residues" evidence="1">
    <location>
        <begin position="129"/>
        <end position="138"/>
    </location>
</feature>
<dbReference type="Proteomes" id="UP000095228">
    <property type="component" value="Chromosome"/>
</dbReference>
<evidence type="ECO:0000313" key="2">
    <source>
        <dbReference type="EMBL" id="AOS43628.1"/>
    </source>
</evidence>
<organism evidence="2 3">
    <name type="scientific">Lacunisphaera limnophila</name>
    <dbReference type="NCBI Taxonomy" id="1838286"/>
    <lineage>
        <taxon>Bacteria</taxon>
        <taxon>Pseudomonadati</taxon>
        <taxon>Verrucomicrobiota</taxon>
        <taxon>Opitutia</taxon>
        <taxon>Opitutales</taxon>
        <taxon>Opitutaceae</taxon>
        <taxon>Lacunisphaera</taxon>
    </lineage>
</organism>
<name>A0A1D8ARV5_9BACT</name>
<evidence type="ECO:0000313" key="3">
    <source>
        <dbReference type="Proteomes" id="UP000095228"/>
    </source>
</evidence>
<dbReference type="EMBL" id="CP016094">
    <property type="protein sequence ID" value="AOS43628.1"/>
    <property type="molecule type" value="Genomic_DNA"/>
</dbReference>
<dbReference type="STRING" id="1838286.Verru16b_00680"/>